<dbReference type="Proteomes" id="UP000284322">
    <property type="component" value="Unassembled WGS sequence"/>
</dbReference>
<accession>A0A419R6F2</accession>
<name>A0A419R6F2_9SPHN</name>
<evidence type="ECO:0000313" key="5">
    <source>
        <dbReference type="Proteomes" id="UP000284322"/>
    </source>
</evidence>
<protein>
    <submittedName>
        <fullName evidence="4">Thioredoxin</fullName>
    </submittedName>
</protein>
<reference evidence="4 5" key="1">
    <citation type="submission" date="2018-09" db="EMBL/GenBank/DDBJ databases">
        <title>Altererythrobacter sp.Ery1 and Ery12, the genome sequencing of novel strains in genus Alterythrobacter.</title>
        <authorList>
            <person name="Cheng H."/>
            <person name="Wu Y.-H."/>
            <person name="Fang C."/>
            <person name="Xu X.-W."/>
        </authorList>
    </citation>
    <scope>NUCLEOTIDE SEQUENCE [LARGE SCALE GENOMIC DNA]</scope>
    <source>
        <strain evidence="4 5">Ery12</strain>
    </source>
</reference>
<dbReference type="NCBIfam" id="TIGR02098">
    <property type="entry name" value="MJ0042_CXXC"/>
    <property type="match status" value="1"/>
</dbReference>
<sequence>MIIACPACSTRYVVPDTAIGVEGRTVRCAKCRHSWFQEGQTAEAVAIATETQSAPATPQSQSTTPPQAETRPAPAPQQTEQPTPQDIDSPREKSGDIAAEGPPASDADDTPAPENVAPAPTGVESSPPPPVAVYDDDAVSQFDYEPPFRPRRNTLKLWTAAAAFFAACALGAVVAVSYWGVPDWVPISQPTFAAGQPDLVLSFPPDRQERRTLPNGTEYFGASGTVKNVGRETMRVPSILIVLRDARERVVYSWEVAPPKSKLAPGETMTINEAVTDVPKSARIAEIGWKPS</sequence>
<feature type="region of interest" description="Disordered" evidence="1">
    <location>
        <begin position="50"/>
        <end position="135"/>
    </location>
</feature>
<keyword evidence="2" id="KW-0472">Membrane</keyword>
<evidence type="ECO:0000259" key="3">
    <source>
        <dbReference type="Pfam" id="PF13717"/>
    </source>
</evidence>
<feature type="compositionally biased region" description="Low complexity" evidence="1">
    <location>
        <begin position="76"/>
        <end position="85"/>
    </location>
</feature>
<evidence type="ECO:0000256" key="1">
    <source>
        <dbReference type="SAM" id="MobiDB-lite"/>
    </source>
</evidence>
<comment type="caution">
    <text evidence="4">The sequence shown here is derived from an EMBL/GenBank/DDBJ whole genome shotgun (WGS) entry which is preliminary data.</text>
</comment>
<dbReference type="Pfam" id="PF13717">
    <property type="entry name" value="Zn_ribbon_4"/>
    <property type="match status" value="1"/>
</dbReference>
<proteinExistence type="predicted"/>
<keyword evidence="2" id="KW-0812">Transmembrane</keyword>
<dbReference type="AlphaFoldDB" id="A0A419R6F2"/>
<dbReference type="OrthoDB" id="7159357at2"/>
<evidence type="ECO:0000313" key="4">
    <source>
        <dbReference type="EMBL" id="RJX71270.1"/>
    </source>
</evidence>
<organism evidence="4 5">
    <name type="scientific">Tsuneonella suprasediminis</name>
    <dbReference type="NCBI Taxonomy" id="2306996"/>
    <lineage>
        <taxon>Bacteria</taxon>
        <taxon>Pseudomonadati</taxon>
        <taxon>Pseudomonadota</taxon>
        <taxon>Alphaproteobacteria</taxon>
        <taxon>Sphingomonadales</taxon>
        <taxon>Erythrobacteraceae</taxon>
        <taxon>Tsuneonella</taxon>
    </lineage>
</organism>
<keyword evidence="5" id="KW-1185">Reference proteome</keyword>
<dbReference type="EMBL" id="RAHJ01000003">
    <property type="protein sequence ID" value="RJX71270.1"/>
    <property type="molecule type" value="Genomic_DNA"/>
</dbReference>
<feature type="domain" description="Zinc finger/thioredoxin putative" evidence="3">
    <location>
        <begin position="1"/>
        <end position="36"/>
    </location>
</feature>
<keyword evidence="2" id="KW-1133">Transmembrane helix</keyword>
<evidence type="ECO:0000256" key="2">
    <source>
        <dbReference type="SAM" id="Phobius"/>
    </source>
</evidence>
<feature type="transmembrane region" description="Helical" evidence="2">
    <location>
        <begin position="157"/>
        <end position="181"/>
    </location>
</feature>
<feature type="compositionally biased region" description="Low complexity" evidence="1">
    <location>
        <begin position="51"/>
        <end position="68"/>
    </location>
</feature>
<dbReference type="InterPro" id="IPR011723">
    <property type="entry name" value="Znf/thioredoxin_put"/>
</dbReference>
<gene>
    <name evidence="4" type="ORF">D6858_01235</name>
</gene>